<reference evidence="1 2" key="1">
    <citation type="submission" date="2016-07" db="EMBL/GenBank/DDBJ databases">
        <title>Draft Genome Sequence of Methylobrevis pamukkalensis PK2.</title>
        <authorList>
            <person name="Vasilenko O.V."/>
            <person name="Doronina N.V."/>
            <person name="Shmareva M.N."/>
            <person name="Tarlachkov S.V."/>
            <person name="Mustakhimov I."/>
            <person name="Trotsenko Y.A."/>
        </authorList>
    </citation>
    <scope>NUCLEOTIDE SEQUENCE [LARGE SCALE GENOMIC DNA]</scope>
    <source>
        <strain evidence="1 2">PK2</strain>
    </source>
</reference>
<proteinExistence type="predicted"/>
<dbReference type="Proteomes" id="UP000094622">
    <property type="component" value="Unassembled WGS sequence"/>
</dbReference>
<accession>A0A1E3H3D8</accession>
<comment type="caution">
    <text evidence="1">The sequence shown here is derived from an EMBL/GenBank/DDBJ whole genome shotgun (WGS) entry which is preliminary data.</text>
</comment>
<dbReference type="AlphaFoldDB" id="A0A1E3H3D8"/>
<sequence length="33" mass="3521">MDIPRLEASWIGTNVVVSGIPNFSFLPAAPACF</sequence>
<organism evidence="1 2">
    <name type="scientific">Methylobrevis pamukkalensis</name>
    <dbReference type="NCBI Taxonomy" id="1439726"/>
    <lineage>
        <taxon>Bacteria</taxon>
        <taxon>Pseudomonadati</taxon>
        <taxon>Pseudomonadota</taxon>
        <taxon>Alphaproteobacteria</taxon>
        <taxon>Hyphomicrobiales</taxon>
        <taxon>Pleomorphomonadaceae</taxon>
        <taxon>Methylobrevis</taxon>
    </lineage>
</organism>
<evidence type="ECO:0000313" key="2">
    <source>
        <dbReference type="Proteomes" id="UP000094622"/>
    </source>
</evidence>
<name>A0A1E3H3D8_9HYPH</name>
<protein>
    <submittedName>
        <fullName evidence="1">Uncharacterized protein</fullName>
    </submittedName>
</protein>
<gene>
    <name evidence="1" type="ORF">A6302_02601</name>
</gene>
<dbReference type="EMBL" id="MCRJ01000063">
    <property type="protein sequence ID" value="ODN70061.1"/>
    <property type="molecule type" value="Genomic_DNA"/>
</dbReference>
<keyword evidence="2" id="KW-1185">Reference proteome</keyword>
<evidence type="ECO:0000313" key="1">
    <source>
        <dbReference type="EMBL" id="ODN70061.1"/>
    </source>
</evidence>